<dbReference type="PROSITE" id="PS50966">
    <property type="entry name" value="ZF_SWIM"/>
    <property type="match status" value="1"/>
</dbReference>
<organism evidence="6 7">
    <name type="scientific">Quercus rubra</name>
    <name type="common">Northern red oak</name>
    <name type="synonym">Quercus borealis</name>
    <dbReference type="NCBI Taxonomy" id="3512"/>
    <lineage>
        <taxon>Eukaryota</taxon>
        <taxon>Viridiplantae</taxon>
        <taxon>Streptophyta</taxon>
        <taxon>Embryophyta</taxon>
        <taxon>Tracheophyta</taxon>
        <taxon>Spermatophyta</taxon>
        <taxon>Magnoliopsida</taxon>
        <taxon>eudicotyledons</taxon>
        <taxon>Gunneridae</taxon>
        <taxon>Pentapetalae</taxon>
        <taxon>rosids</taxon>
        <taxon>fabids</taxon>
        <taxon>Fagales</taxon>
        <taxon>Fagaceae</taxon>
        <taxon>Quercus</taxon>
    </lineage>
</organism>
<keyword evidence="3" id="KW-0862">Zinc</keyword>
<proteinExistence type="predicted"/>
<dbReference type="PANTHER" id="PTHR47718">
    <property type="entry name" value="OS01G0519700 PROTEIN"/>
    <property type="match status" value="1"/>
</dbReference>
<dbReference type="Pfam" id="PF04434">
    <property type="entry name" value="SWIM"/>
    <property type="match status" value="1"/>
</dbReference>
<dbReference type="Pfam" id="PF10551">
    <property type="entry name" value="MULE"/>
    <property type="match status" value="1"/>
</dbReference>
<dbReference type="InterPro" id="IPR007527">
    <property type="entry name" value="Znf_SWIM"/>
</dbReference>
<evidence type="ECO:0000259" key="5">
    <source>
        <dbReference type="PROSITE" id="PS50966"/>
    </source>
</evidence>
<feature type="domain" description="SWIM-type" evidence="5">
    <location>
        <begin position="408"/>
        <end position="455"/>
    </location>
</feature>
<keyword evidence="7" id="KW-1185">Reference proteome</keyword>
<accession>A0AAN7FLC1</accession>
<dbReference type="InterPro" id="IPR006564">
    <property type="entry name" value="Znf_PMZ"/>
</dbReference>
<dbReference type="InterPro" id="IPR004330">
    <property type="entry name" value="FAR1_DNA_bnd_dom"/>
</dbReference>
<dbReference type="Pfam" id="PF03101">
    <property type="entry name" value="FAR1"/>
    <property type="match status" value="1"/>
</dbReference>
<evidence type="ECO:0000313" key="7">
    <source>
        <dbReference type="Proteomes" id="UP001324115"/>
    </source>
</evidence>
<dbReference type="SMART" id="SM00575">
    <property type="entry name" value="ZnF_PMZ"/>
    <property type="match status" value="1"/>
</dbReference>
<sequence length="603" mass="69918">MEEPNFQSNGENSDDNLLDKVTYTENEAYNLYNNYALRTGFSIWKGKPRYFNGTKNIRTGCKAFIRFTVENDAWRVTAFNPEHNHELALSSERHLLRSGRRISKPKADSYNHVNTKKMSTISAGDAQSLLNHFKKRQIEDPMFLYTVQVDQENRMTNFFWRDGRSRVDYDCFGDVVNVIFGCAFLLDETTASFKWLFKSFLDSMGNQSPITIFTDQDQAMSNAIEEVFSNTHHRLCLWHISKNAQSYFGELNSNSEFQSLWNKCQKYCDSELEFQNTWDKMMHKFNLEDHHWLNMMYKIRHKWSTAFTKDSFTAEFKASSRSESTNHVLNNIADTTISLTNFIIKYESVLAGMHSSEFNEDFRCKQGAPHRAINKSGILDIRLFEYEFLNSLAIEWKQVDCQETIDVFEVKEEDSERVRIVHFDNFNSNISCSCKKFESLRILCCHALREAKKGMMAYEQDNHSSGNAKEAEIVWRNSMLRIANTIISKSQGDDSLKSICQKILLGLDEKIERESSKLGSNANLEENEVVEHNIVDEMLGLSNHVSVLNPPCVRSKGLRKDRLKGHFEKRKAKSSKDASSSRNELCKCSIYNYVARYQCYNAT</sequence>
<protein>
    <recommendedName>
        <fullName evidence="5">SWIM-type domain-containing protein</fullName>
    </recommendedName>
</protein>
<dbReference type="Proteomes" id="UP001324115">
    <property type="component" value="Unassembled WGS sequence"/>
</dbReference>
<evidence type="ECO:0000256" key="1">
    <source>
        <dbReference type="ARBA" id="ARBA00022723"/>
    </source>
</evidence>
<evidence type="ECO:0000313" key="6">
    <source>
        <dbReference type="EMBL" id="KAK4596452.1"/>
    </source>
</evidence>
<evidence type="ECO:0000256" key="4">
    <source>
        <dbReference type="PROSITE-ProRule" id="PRU00325"/>
    </source>
</evidence>
<comment type="caution">
    <text evidence="6">The sequence shown here is derived from an EMBL/GenBank/DDBJ whole genome shotgun (WGS) entry which is preliminary data.</text>
</comment>
<dbReference type="AlphaFoldDB" id="A0AAN7FLC1"/>
<reference evidence="6 7" key="1">
    <citation type="journal article" date="2023" name="G3 (Bethesda)">
        <title>A haplotype-resolved chromosome-scale genome for Quercus rubra L. provides insights into the genetics of adaptive traits for red oak species.</title>
        <authorList>
            <person name="Kapoor B."/>
            <person name="Jenkins J."/>
            <person name="Schmutz J."/>
            <person name="Zhebentyayeva T."/>
            <person name="Kuelheim C."/>
            <person name="Coggeshall M."/>
            <person name="Heim C."/>
            <person name="Lasky J.R."/>
            <person name="Leites L."/>
            <person name="Islam-Faridi N."/>
            <person name="Romero-Severson J."/>
            <person name="DeLeo V.L."/>
            <person name="Lucas S.M."/>
            <person name="Lazic D."/>
            <person name="Gailing O."/>
            <person name="Carlson J."/>
            <person name="Staton M."/>
        </authorList>
    </citation>
    <scope>NUCLEOTIDE SEQUENCE [LARGE SCALE GENOMIC DNA]</scope>
    <source>
        <strain evidence="6">Pseudo-F2</strain>
    </source>
</reference>
<keyword evidence="1" id="KW-0479">Metal-binding</keyword>
<dbReference type="GO" id="GO:0008270">
    <property type="term" value="F:zinc ion binding"/>
    <property type="evidence" value="ECO:0007669"/>
    <property type="project" value="UniProtKB-KW"/>
</dbReference>
<name>A0AAN7FLC1_QUERU</name>
<gene>
    <name evidence="6" type="ORF">RGQ29_014476</name>
</gene>
<dbReference type="PANTHER" id="PTHR47718:SF17">
    <property type="entry name" value="PROTEIN FAR1-RELATED SEQUENCE 5-LIKE"/>
    <property type="match status" value="1"/>
</dbReference>
<keyword evidence="2 4" id="KW-0863">Zinc-finger</keyword>
<evidence type="ECO:0000256" key="2">
    <source>
        <dbReference type="ARBA" id="ARBA00022771"/>
    </source>
</evidence>
<evidence type="ECO:0000256" key="3">
    <source>
        <dbReference type="ARBA" id="ARBA00022833"/>
    </source>
</evidence>
<dbReference type="InterPro" id="IPR018289">
    <property type="entry name" value="MULE_transposase_dom"/>
</dbReference>
<dbReference type="EMBL" id="JAXUIC010000003">
    <property type="protein sequence ID" value="KAK4596452.1"/>
    <property type="molecule type" value="Genomic_DNA"/>
</dbReference>